<evidence type="ECO:0000256" key="6">
    <source>
        <dbReference type="ARBA" id="ARBA00022837"/>
    </source>
</evidence>
<feature type="region of interest" description="Disordered" evidence="9">
    <location>
        <begin position="767"/>
        <end position="864"/>
    </location>
</feature>
<dbReference type="GO" id="GO:0000139">
    <property type="term" value="C:Golgi membrane"/>
    <property type="evidence" value="ECO:0007669"/>
    <property type="project" value="TreeGrafter"/>
</dbReference>
<keyword evidence="6" id="KW-0106">Calcium</keyword>
<dbReference type="PROSITE" id="PS51892">
    <property type="entry name" value="SUBTILASE"/>
    <property type="match status" value="1"/>
</dbReference>
<dbReference type="Pfam" id="PF01483">
    <property type="entry name" value="P_proprotein"/>
    <property type="match status" value="1"/>
</dbReference>
<evidence type="ECO:0000256" key="9">
    <source>
        <dbReference type="SAM" id="MobiDB-lite"/>
    </source>
</evidence>
<dbReference type="GO" id="GO:0004252">
    <property type="term" value="F:serine-type endopeptidase activity"/>
    <property type="evidence" value="ECO:0007669"/>
    <property type="project" value="UniProtKB-UniRule"/>
</dbReference>
<evidence type="ECO:0000313" key="13">
    <source>
        <dbReference type="EMBL" id="KAJ3746374.1"/>
    </source>
</evidence>
<gene>
    <name evidence="13" type="ORF">DFH05DRAFT_940306</name>
</gene>
<organism evidence="13 14">
    <name type="scientific">Lentinula detonsa</name>
    <dbReference type="NCBI Taxonomy" id="2804962"/>
    <lineage>
        <taxon>Eukaryota</taxon>
        <taxon>Fungi</taxon>
        <taxon>Dikarya</taxon>
        <taxon>Basidiomycota</taxon>
        <taxon>Agaricomycotina</taxon>
        <taxon>Agaricomycetes</taxon>
        <taxon>Agaricomycetidae</taxon>
        <taxon>Agaricales</taxon>
        <taxon>Marasmiineae</taxon>
        <taxon>Omphalotaceae</taxon>
        <taxon>Lentinula</taxon>
    </lineage>
</organism>
<dbReference type="InterPro" id="IPR008979">
    <property type="entry name" value="Galactose-bd-like_sf"/>
</dbReference>
<dbReference type="Proteomes" id="UP001142393">
    <property type="component" value="Unassembled WGS sequence"/>
</dbReference>
<dbReference type="CDD" id="cd04059">
    <property type="entry name" value="Peptidases_S8_Protein_convertases_Kexins_Furin-like"/>
    <property type="match status" value="1"/>
</dbReference>
<feature type="compositionally biased region" description="Acidic residues" evidence="9">
    <location>
        <begin position="789"/>
        <end position="799"/>
    </location>
</feature>
<feature type="active site" description="Charge relay system" evidence="7 8">
    <location>
        <position position="371"/>
    </location>
</feature>
<evidence type="ECO:0000259" key="12">
    <source>
        <dbReference type="PROSITE" id="PS51829"/>
    </source>
</evidence>
<dbReference type="PANTHER" id="PTHR42884">
    <property type="entry name" value="PROPROTEIN CONVERTASE SUBTILISIN/KEXIN-RELATED"/>
    <property type="match status" value="1"/>
</dbReference>
<evidence type="ECO:0000256" key="4">
    <source>
        <dbReference type="ARBA" id="ARBA00022801"/>
    </source>
</evidence>
<dbReference type="InterPro" id="IPR036852">
    <property type="entry name" value="Peptidase_S8/S53_dom_sf"/>
</dbReference>
<keyword evidence="10" id="KW-0472">Membrane</keyword>
<dbReference type="EMBL" id="JANVFU010000004">
    <property type="protein sequence ID" value="KAJ3746374.1"/>
    <property type="molecule type" value="Genomic_DNA"/>
</dbReference>
<dbReference type="InterPro" id="IPR000209">
    <property type="entry name" value="Peptidase_S8/S53_dom"/>
</dbReference>
<dbReference type="Gene3D" id="2.60.120.260">
    <property type="entry name" value="Galactose-binding domain-like"/>
    <property type="match status" value="1"/>
</dbReference>
<dbReference type="PROSITE" id="PS00137">
    <property type="entry name" value="SUBTILASE_HIS"/>
    <property type="match status" value="1"/>
</dbReference>
<keyword evidence="10" id="KW-0812">Transmembrane</keyword>
<dbReference type="InterPro" id="IPR034182">
    <property type="entry name" value="Kexin/furin"/>
</dbReference>
<reference evidence="13 14" key="1">
    <citation type="journal article" date="2023" name="Proc. Natl. Acad. Sci. U.S.A.">
        <title>A global phylogenomic analysis of the shiitake genus Lentinula.</title>
        <authorList>
            <person name="Sierra-Patev S."/>
            <person name="Min B."/>
            <person name="Naranjo-Ortiz M."/>
            <person name="Looney B."/>
            <person name="Konkel Z."/>
            <person name="Slot J.C."/>
            <person name="Sakamoto Y."/>
            <person name="Steenwyk J.L."/>
            <person name="Rokas A."/>
            <person name="Carro J."/>
            <person name="Camarero S."/>
            <person name="Ferreira P."/>
            <person name="Molpeceres G."/>
            <person name="Ruiz-Duenas F.J."/>
            <person name="Serrano A."/>
            <person name="Henrissat B."/>
            <person name="Drula E."/>
            <person name="Hughes K.W."/>
            <person name="Mata J.L."/>
            <person name="Ishikawa N.K."/>
            <person name="Vargas-Isla R."/>
            <person name="Ushijima S."/>
            <person name="Smith C.A."/>
            <person name="Donoghue J."/>
            <person name="Ahrendt S."/>
            <person name="Andreopoulos W."/>
            <person name="He G."/>
            <person name="LaButti K."/>
            <person name="Lipzen A."/>
            <person name="Ng V."/>
            <person name="Riley R."/>
            <person name="Sandor L."/>
            <person name="Barry K."/>
            <person name="Martinez A.T."/>
            <person name="Xiao Y."/>
            <person name="Gibbons J.G."/>
            <person name="Terashima K."/>
            <person name="Grigoriev I.V."/>
            <person name="Hibbett D."/>
        </authorList>
    </citation>
    <scope>NUCLEOTIDE SEQUENCE [LARGE SCALE GENOMIC DNA]</scope>
    <source>
        <strain evidence="13 14">TFB7810</strain>
    </source>
</reference>
<feature type="compositionally biased region" description="Basic and acidic residues" evidence="9">
    <location>
        <begin position="828"/>
        <end position="838"/>
    </location>
</feature>
<sequence>MLPTSLIFALLSVPWTISASVRRAYDTHDYYVLEIDSEPEYYTTQLGLELLEQVGELEGFWLVRAEKNLKREQQGEDPILSRYNAIQPSPVKSLILQTLRRRIKRAPPSPSELASKMGIQDPLFTEQWHILNPESPEHMMNVTGLWEEGYTGLGVISSLIDDGLDYTSEDLADNFDAVHSHDYNDHEDLPTPKLPEDTHGTRCAGQIAAVKNGVCGLGLAYHSRVAAVRILSGVITDVDEAAALNQGFDEVGIYSCSWGPPDDGRTMEGPDYLIQKAIVNGVNRGRQGRGSIFVFASGNGKGSGDECNYDGYTNSIWSVTVGAADWTGRSPYYSEACAANMVVAYSSGNGKSIVTTDKGKNKCSRSHGGTSAAAPNVVGVIALALQARPELNWRDIQHLCVRTAIPINYDPSSPPPSSASDTDYELTAAGRPFSYAFGYGAIDAYTFVHAALKWDLVPRQTYIRTPTVVLGDGKMTKDKVFSGGIPFGKSKDGGEISVSSTLEVTEKMMGHALLAPQGLEHVNVRVWIEHQRRGDVRVEIVSPNGIKSVLAGVSSGGEGGRKYDKAKTGFPGWLFMSVKHWDENPLGTWTITVSDPVNTDFTGKFLGWNMVLWGSSTDTSVSAQDDKNKYEILMNDEAIFPPPDIYDEDEDEDGHATVTVTATETLIGSTTRSYSKPTVFLSTEKPQATDVLEASSTSTSMSASPTSSLNLGNIFSSQRPIFAIFELIFLIALGVVLYVFLWRRRKQASNADYEALAGQNLAMSRIPGERERSGRPGNGAEMYEAFDGGSDEESDDEGDEARVDQPMLPRSARTPREAPSSATIGQSRYRDEPSKLEVQDQTQEGIGSHPQDDDSGSSGSWERT</sequence>
<feature type="chain" id="PRO_5040928876" evidence="11">
    <location>
        <begin position="20"/>
        <end position="864"/>
    </location>
</feature>
<dbReference type="PROSITE" id="PS51829">
    <property type="entry name" value="P_HOMO_B"/>
    <property type="match status" value="1"/>
</dbReference>
<keyword evidence="5 8" id="KW-0720">Serine protease</keyword>
<accession>A0A9W8P431</accession>
<keyword evidence="10" id="KW-1133">Transmembrane helix</keyword>
<proteinExistence type="inferred from homology"/>
<name>A0A9W8P431_9AGAR</name>
<evidence type="ECO:0000256" key="3">
    <source>
        <dbReference type="ARBA" id="ARBA00022729"/>
    </source>
</evidence>
<feature type="active site" description="Charge relay system" evidence="7 8">
    <location>
        <position position="161"/>
    </location>
</feature>
<keyword evidence="14" id="KW-1185">Reference proteome</keyword>
<dbReference type="PRINTS" id="PR00723">
    <property type="entry name" value="SUBTILISIN"/>
</dbReference>
<evidence type="ECO:0000256" key="5">
    <source>
        <dbReference type="ARBA" id="ARBA00022825"/>
    </source>
</evidence>
<dbReference type="PANTHER" id="PTHR42884:SF14">
    <property type="entry name" value="NEUROENDOCRINE CONVERTASE 1"/>
    <property type="match status" value="1"/>
</dbReference>
<dbReference type="InterPro" id="IPR015500">
    <property type="entry name" value="Peptidase_S8_subtilisin-rel"/>
</dbReference>
<dbReference type="SUPFAM" id="SSF52743">
    <property type="entry name" value="Subtilisin-like"/>
    <property type="match status" value="1"/>
</dbReference>
<dbReference type="InterPro" id="IPR023828">
    <property type="entry name" value="Peptidase_S8_Ser-AS"/>
</dbReference>
<keyword evidence="2 8" id="KW-0645">Protease</keyword>
<dbReference type="Pfam" id="PF00082">
    <property type="entry name" value="Peptidase_S8"/>
    <property type="match status" value="1"/>
</dbReference>
<evidence type="ECO:0000256" key="11">
    <source>
        <dbReference type="SAM" id="SignalP"/>
    </source>
</evidence>
<feature type="transmembrane region" description="Helical" evidence="10">
    <location>
        <begin position="721"/>
        <end position="741"/>
    </location>
</feature>
<comment type="similarity">
    <text evidence="1">Belongs to the peptidase S8 family. Furin subfamily.</text>
</comment>
<dbReference type="SUPFAM" id="SSF49785">
    <property type="entry name" value="Galactose-binding domain-like"/>
    <property type="match status" value="1"/>
</dbReference>
<keyword evidence="4 8" id="KW-0378">Hydrolase</keyword>
<evidence type="ECO:0000256" key="2">
    <source>
        <dbReference type="ARBA" id="ARBA00022670"/>
    </source>
</evidence>
<evidence type="ECO:0000256" key="1">
    <source>
        <dbReference type="ARBA" id="ARBA00005325"/>
    </source>
</evidence>
<comment type="caution">
    <text evidence="13">The sequence shown here is derived from an EMBL/GenBank/DDBJ whole genome shotgun (WGS) entry which is preliminary data.</text>
</comment>
<dbReference type="PROSITE" id="PS00138">
    <property type="entry name" value="SUBTILASE_SER"/>
    <property type="match status" value="1"/>
</dbReference>
<dbReference type="InterPro" id="IPR002884">
    <property type="entry name" value="P_dom"/>
</dbReference>
<feature type="active site" description="Charge relay system" evidence="7 8">
    <location>
        <position position="199"/>
    </location>
</feature>
<dbReference type="InterPro" id="IPR022398">
    <property type="entry name" value="Peptidase_S8_His-AS"/>
</dbReference>
<dbReference type="AlphaFoldDB" id="A0A9W8P431"/>
<feature type="signal peptide" evidence="11">
    <location>
        <begin position="1"/>
        <end position="19"/>
    </location>
</feature>
<evidence type="ECO:0000256" key="7">
    <source>
        <dbReference type="PIRSR" id="PIRSR615500-1"/>
    </source>
</evidence>
<dbReference type="GO" id="GO:0016485">
    <property type="term" value="P:protein processing"/>
    <property type="evidence" value="ECO:0007669"/>
    <property type="project" value="TreeGrafter"/>
</dbReference>
<evidence type="ECO:0000256" key="8">
    <source>
        <dbReference type="PROSITE-ProRule" id="PRU01240"/>
    </source>
</evidence>
<dbReference type="GO" id="GO:0005802">
    <property type="term" value="C:trans-Golgi network"/>
    <property type="evidence" value="ECO:0007669"/>
    <property type="project" value="TreeGrafter"/>
</dbReference>
<dbReference type="Gene3D" id="3.40.50.200">
    <property type="entry name" value="Peptidase S8/S53 domain"/>
    <property type="match status" value="1"/>
</dbReference>
<evidence type="ECO:0000256" key="10">
    <source>
        <dbReference type="SAM" id="Phobius"/>
    </source>
</evidence>
<protein>
    <submittedName>
        <fullName evidence="13">Peptidase S8/S53 domain-containing protein</fullName>
    </submittedName>
</protein>
<evidence type="ECO:0000313" key="14">
    <source>
        <dbReference type="Proteomes" id="UP001142393"/>
    </source>
</evidence>
<dbReference type="FunFam" id="2.60.120.260:FF:000026">
    <property type="entry name" value="proprotein convertase subtilisin/kexin type 7"/>
    <property type="match status" value="1"/>
</dbReference>
<feature type="domain" description="P/Homo B" evidence="12">
    <location>
        <begin position="470"/>
        <end position="618"/>
    </location>
</feature>
<keyword evidence="3 11" id="KW-0732">Signal</keyword>